<keyword evidence="2" id="KW-0472">Membrane</keyword>
<keyword evidence="4" id="KW-1185">Reference proteome</keyword>
<feature type="region of interest" description="Disordered" evidence="1">
    <location>
        <begin position="51"/>
        <end position="77"/>
    </location>
</feature>
<evidence type="ECO:0000256" key="2">
    <source>
        <dbReference type="SAM" id="Phobius"/>
    </source>
</evidence>
<reference evidence="3 4" key="1">
    <citation type="submission" date="2024-01" db="EMBL/GenBank/DDBJ databases">
        <title>The genomes of 5 underutilized Papilionoideae crops provide insights into root nodulation and disease resistanc.</title>
        <authorList>
            <person name="Jiang F."/>
        </authorList>
    </citation>
    <scope>NUCLEOTIDE SEQUENCE [LARGE SCALE GENOMIC DNA]</scope>
    <source>
        <strain evidence="3">LVBAO_FW01</strain>
        <tissue evidence="3">Leaves</tissue>
    </source>
</reference>
<evidence type="ECO:0000313" key="3">
    <source>
        <dbReference type="EMBL" id="KAK7324675.1"/>
    </source>
</evidence>
<proteinExistence type="predicted"/>
<protein>
    <recommendedName>
        <fullName evidence="5">Transmembrane protein</fullName>
    </recommendedName>
</protein>
<comment type="caution">
    <text evidence="3">The sequence shown here is derived from an EMBL/GenBank/DDBJ whole genome shotgun (WGS) entry which is preliminary data.</text>
</comment>
<sequence>MGRDLFLIDDDHVVETHLRFGLKALHLFGVILISLSVISLVILSCGEYDDSIRPRRRDGGGDGGGDDGGGCACGGGE</sequence>
<feature type="compositionally biased region" description="Gly residues" evidence="1">
    <location>
        <begin position="61"/>
        <end position="77"/>
    </location>
</feature>
<feature type="compositionally biased region" description="Basic and acidic residues" evidence="1">
    <location>
        <begin position="51"/>
        <end position="60"/>
    </location>
</feature>
<name>A0AAN9KVI0_CANGL</name>
<gene>
    <name evidence="3" type="ORF">VNO77_28426</name>
</gene>
<evidence type="ECO:0000313" key="4">
    <source>
        <dbReference type="Proteomes" id="UP001367508"/>
    </source>
</evidence>
<dbReference type="EMBL" id="JAYMYQ010000006">
    <property type="protein sequence ID" value="KAK7324675.1"/>
    <property type="molecule type" value="Genomic_DNA"/>
</dbReference>
<keyword evidence="2" id="KW-0812">Transmembrane</keyword>
<keyword evidence="2" id="KW-1133">Transmembrane helix</keyword>
<dbReference type="AlphaFoldDB" id="A0AAN9KVI0"/>
<organism evidence="3 4">
    <name type="scientific">Canavalia gladiata</name>
    <name type="common">Sword bean</name>
    <name type="synonym">Dolichos gladiatus</name>
    <dbReference type="NCBI Taxonomy" id="3824"/>
    <lineage>
        <taxon>Eukaryota</taxon>
        <taxon>Viridiplantae</taxon>
        <taxon>Streptophyta</taxon>
        <taxon>Embryophyta</taxon>
        <taxon>Tracheophyta</taxon>
        <taxon>Spermatophyta</taxon>
        <taxon>Magnoliopsida</taxon>
        <taxon>eudicotyledons</taxon>
        <taxon>Gunneridae</taxon>
        <taxon>Pentapetalae</taxon>
        <taxon>rosids</taxon>
        <taxon>fabids</taxon>
        <taxon>Fabales</taxon>
        <taxon>Fabaceae</taxon>
        <taxon>Papilionoideae</taxon>
        <taxon>50 kb inversion clade</taxon>
        <taxon>NPAAA clade</taxon>
        <taxon>indigoferoid/millettioid clade</taxon>
        <taxon>Phaseoleae</taxon>
        <taxon>Canavalia</taxon>
    </lineage>
</organism>
<evidence type="ECO:0000256" key="1">
    <source>
        <dbReference type="SAM" id="MobiDB-lite"/>
    </source>
</evidence>
<feature type="transmembrane region" description="Helical" evidence="2">
    <location>
        <begin position="24"/>
        <end position="46"/>
    </location>
</feature>
<dbReference type="Proteomes" id="UP001367508">
    <property type="component" value="Unassembled WGS sequence"/>
</dbReference>
<evidence type="ECO:0008006" key="5">
    <source>
        <dbReference type="Google" id="ProtNLM"/>
    </source>
</evidence>
<accession>A0AAN9KVI0</accession>